<dbReference type="EMBL" id="HBEM01032395">
    <property type="protein sequence ID" value="CAD8463174.1"/>
    <property type="molecule type" value="Transcribed_RNA"/>
</dbReference>
<dbReference type="InterPro" id="IPR004838">
    <property type="entry name" value="NHTrfase_class1_PyrdxlP-BS"/>
</dbReference>
<keyword evidence="3" id="KW-0032">Aminotransferase</keyword>
<evidence type="ECO:0000256" key="2">
    <source>
        <dbReference type="ARBA" id="ARBA00007441"/>
    </source>
</evidence>
<dbReference type="PANTHER" id="PTHR46383">
    <property type="entry name" value="ASPARTATE AMINOTRANSFERASE"/>
    <property type="match status" value="1"/>
</dbReference>
<evidence type="ECO:0000256" key="3">
    <source>
        <dbReference type="ARBA" id="ARBA00022576"/>
    </source>
</evidence>
<keyword evidence="5" id="KW-0663">Pyridoxal phosphate</keyword>
<accession>A0A7S0DSD0</accession>
<dbReference type="AlphaFoldDB" id="A0A7S0DSD0"/>
<dbReference type="PROSITE" id="PS00105">
    <property type="entry name" value="AA_TRANSFER_CLASS_1"/>
    <property type="match status" value="1"/>
</dbReference>
<organism evidence="7">
    <name type="scientific">Amorphochlora amoebiformis</name>
    <dbReference type="NCBI Taxonomy" id="1561963"/>
    <lineage>
        <taxon>Eukaryota</taxon>
        <taxon>Sar</taxon>
        <taxon>Rhizaria</taxon>
        <taxon>Cercozoa</taxon>
        <taxon>Chlorarachniophyceae</taxon>
        <taxon>Amorphochlora</taxon>
    </lineage>
</organism>
<dbReference type="GO" id="GO:0008483">
    <property type="term" value="F:transaminase activity"/>
    <property type="evidence" value="ECO:0007669"/>
    <property type="project" value="UniProtKB-KW"/>
</dbReference>
<keyword evidence="4" id="KW-0808">Transferase</keyword>
<gene>
    <name evidence="7" type="ORF">LAMO00422_LOCUS22135</name>
</gene>
<sequence length="381" mass="42368">MQVLQRDLGSDGKDILKLSQGIVHWKPPPEALEAAKRSLDEMSDIHGYGDDEGCLLLREMISTKLKNENNITNSQVMVTAGANQAFTNVVLATADAQSSIILWPPYYFNHKMAIQMTGGSSTLELGQPDPHTLVPDPWWLEDRIKVKNNKTEKKIAACVLCNPCNPTGVVIPGSILKRFSDICKKNGIWLIVDNTYEYFLYDGARHETVEGPHIINIFSFSKAYGMMGWRLGYIAYPESLGPSLLKVQDTIPICPTQISEHVGIGALRAGRTFVEGKLESIRANRKMLLEALKPLKVVESKGAIYLFVKLPDQYVNDSKVVKWLASKHGVLVIPGTSCGAPGYFRVSYANMIPKHMEVASKRLRSAVQDLLTRDRSKPLNM</sequence>
<evidence type="ECO:0000256" key="1">
    <source>
        <dbReference type="ARBA" id="ARBA00001933"/>
    </source>
</evidence>
<dbReference type="InterPro" id="IPR015421">
    <property type="entry name" value="PyrdxlP-dep_Trfase_major"/>
</dbReference>
<comment type="similarity">
    <text evidence="2">Belongs to the class-I pyridoxal-phosphate-dependent aminotransferase family.</text>
</comment>
<evidence type="ECO:0000259" key="6">
    <source>
        <dbReference type="Pfam" id="PF00155"/>
    </source>
</evidence>
<dbReference type="InterPro" id="IPR050596">
    <property type="entry name" value="AspAT/PAT-like"/>
</dbReference>
<evidence type="ECO:0000256" key="4">
    <source>
        <dbReference type="ARBA" id="ARBA00022679"/>
    </source>
</evidence>
<reference evidence="7" key="1">
    <citation type="submission" date="2021-01" db="EMBL/GenBank/DDBJ databases">
        <authorList>
            <person name="Corre E."/>
            <person name="Pelletier E."/>
            <person name="Niang G."/>
            <person name="Scheremetjew M."/>
            <person name="Finn R."/>
            <person name="Kale V."/>
            <person name="Holt S."/>
            <person name="Cochrane G."/>
            <person name="Meng A."/>
            <person name="Brown T."/>
            <person name="Cohen L."/>
        </authorList>
    </citation>
    <scope>NUCLEOTIDE SEQUENCE</scope>
    <source>
        <strain evidence="7">CCMP2058</strain>
    </source>
</reference>
<dbReference type="GO" id="GO:0030170">
    <property type="term" value="F:pyridoxal phosphate binding"/>
    <property type="evidence" value="ECO:0007669"/>
    <property type="project" value="InterPro"/>
</dbReference>
<dbReference type="Gene3D" id="3.40.640.10">
    <property type="entry name" value="Type I PLP-dependent aspartate aminotransferase-like (Major domain)"/>
    <property type="match status" value="1"/>
</dbReference>
<evidence type="ECO:0000313" key="7">
    <source>
        <dbReference type="EMBL" id="CAD8463174.1"/>
    </source>
</evidence>
<name>A0A7S0DSD0_9EUKA</name>
<dbReference type="CDD" id="cd00609">
    <property type="entry name" value="AAT_like"/>
    <property type="match status" value="1"/>
</dbReference>
<comment type="cofactor">
    <cofactor evidence="1">
        <name>pyridoxal 5'-phosphate</name>
        <dbReference type="ChEBI" id="CHEBI:597326"/>
    </cofactor>
</comment>
<evidence type="ECO:0000256" key="5">
    <source>
        <dbReference type="ARBA" id="ARBA00022898"/>
    </source>
</evidence>
<dbReference type="InterPro" id="IPR015424">
    <property type="entry name" value="PyrdxlP-dep_Trfase"/>
</dbReference>
<dbReference type="Pfam" id="PF00155">
    <property type="entry name" value="Aminotran_1_2"/>
    <property type="match status" value="1"/>
</dbReference>
<dbReference type="InterPro" id="IPR004839">
    <property type="entry name" value="Aminotransferase_I/II_large"/>
</dbReference>
<feature type="domain" description="Aminotransferase class I/classII large" evidence="6">
    <location>
        <begin position="13"/>
        <end position="363"/>
    </location>
</feature>
<proteinExistence type="inferred from homology"/>
<dbReference type="SUPFAM" id="SSF53383">
    <property type="entry name" value="PLP-dependent transferases"/>
    <property type="match status" value="1"/>
</dbReference>
<protein>
    <recommendedName>
        <fullName evidence="6">Aminotransferase class I/classII large domain-containing protein</fullName>
    </recommendedName>
</protein>
<dbReference type="PANTHER" id="PTHR46383:SF5">
    <property type="entry name" value="AMINOTRANSFERASE CLASS I_CLASSII DOMAIN-CONTAINING PROTEIN"/>
    <property type="match status" value="1"/>
</dbReference>
<dbReference type="GO" id="GO:0006520">
    <property type="term" value="P:amino acid metabolic process"/>
    <property type="evidence" value="ECO:0007669"/>
    <property type="project" value="InterPro"/>
</dbReference>